<reference evidence="1 2" key="1">
    <citation type="submission" date="2021-06" db="EMBL/GenBank/DDBJ databases">
        <title>Caerostris extrusa draft genome.</title>
        <authorList>
            <person name="Kono N."/>
            <person name="Arakawa K."/>
        </authorList>
    </citation>
    <scope>NUCLEOTIDE SEQUENCE [LARGE SCALE GENOMIC DNA]</scope>
</reference>
<dbReference type="EMBL" id="BPLR01017565">
    <property type="protein sequence ID" value="GIY92613.1"/>
    <property type="molecule type" value="Genomic_DNA"/>
</dbReference>
<name>A0AAV4XFR3_CAEEX</name>
<dbReference type="AlphaFoldDB" id="A0AAV4XFR3"/>
<sequence>MFSLPFNCYCMASQDEAEDDECDRVYAIQLPSDFSSKNLLLFVPSWGRGVELSRGVLSFSNVQMTW</sequence>
<keyword evidence="2" id="KW-1185">Reference proteome</keyword>
<protein>
    <submittedName>
        <fullName evidence="1">Uncharacterized protein</fullName>
    </submittedName>
</protein>
<organism evidence="1 2">
    <name type="scientific">Caerostris extrusa</name>
    <name type="common">Bark spider</name>
    <name type="synonym">Caerostris bankana</name>
    <dbReference type="NCBI Taxonomy" id="172846"/>
    <lineage>
        <taxon>Eukaryota</taxon>
        <taxon>Metazoa</taxon>
        <taxon>Ecdysozoa</taxon>
        <taxon>Arthropoda</taxon>
        <taxon>Chelicerata</taxon>
        <taxon>Arachnida</taxon>
        <taxon>Araneae</taxon>
        <taxon>Araneomorphae</taxon>
        <taxon>Entelegynae</taxon>
        <taxon>Araneoidea</taxon>
        <taxon>Araneidae</taxon>
        <taxon>Caerostris</taxon>
    </lineage>
</organism>
<accession>A0AAV4XFR3</accession>
<evidence type="ECO:0000313" key="2">
    <source>
        <dbReference type="Proteomes" id="UP001054945"/>
    </source>
</evidence>
<evidence type="ECO:0000313" key="1">
    <source>
        <dbReference type="EMBL" id="GIY92613.1"/>
    </source>
</evidence>
<dbReference type="Proteomes" id="UP001054945">
    <property type="component" value="Unassembled WGS sequence"/>
</dbReference>
<comment type="caution">
    <text evidence="1">The sequence shown here is derived from an EMBL/GenBank/DDBJ whole genome shotgun (WGS) entry which is preliminary data.</text>
</comment>
<proteinExistence type="predicted"/>
<gene>
    <name evidence="1" type="ORF">CEXT_691271</name>
</gene>